<accession>A0ABX9AP32</accession>
<evidence type="ECO:0000313" key="1">
    <source>
        <dbReference type="EMBL" id="QZN95259.1"/>
    </source>
</evidence>
<dbReference type="EMBL" id="CP081864">
    <property type="protein sequence ID" value="QZN95259.1"/>
    <property type="molecule type" value="Genomic_DNA"/>
</dbReference>
<keyword evidence="2" id="KW-1185">Reference proteome</keyword>
<proteinExistence type="predicted"/>
<organism evidence="1 2">
    <name type="scientific">Symbiopectobacterium purcellii</name>
    <dbReference type="NCBI Taxonomy" id="2871826"/>
    <lineage>
        <taxon>Bacteria</taxon>
        <taxon>Pseudomonadati</taxon>
        <taxon>Pseudomonadota</taxon>
        <taxon>Gammaproteobacteria</taxon>
        <taxon>Enterobacterales</taxon>
        <taxon>Enterobacteriaceae</taxon>
    </lineage>
</organism>
<evidence type="ECO:0000313" key="2">
    <source>
        <dbReference type="Proteomes" id="UP000825886"/>
    </source>
</evidence>
<evidence type="ECO:0008006" key="3">
    <source>
        <dbReference type="Google" id="ProtNLM"/>
    </source>
</evidence>
<gene>
    <name evidence="1" type="ORF">K6K13_18915</name>
</gene>
<dbReference type="RefSeq" id="WP_222158365.1">
    <property type="nucleotide sequence ID" value="NZ_CP081864.1"/>
</dbReference>
<reference evidence="1 2" key="1">
    <citation type="submission" date="2021-08" db="EMBL/GenBank/DDBJ databases">
        <title>Culture and genomic analysis of Symbiopectobacterium purcellii sp. nov. gen. nov., isolated from the leafhopper Empoasca decipiens.</title>
        <authorList>
            <person name="Nadal-Jimenez P."/>
            <person name="Siozios S."/>
            <person name="Halliday N."/>
            <person name="Camara M."/>
            <person name="Hurst G.D.D."/>
        </authorList>
    </citation>
    <scope>NUCLEOTIDE SEQUENCE [LARGE SCALE GENOMIC DNA]</scope>
    <source>
        <strain evidence="1 2">SyEd1</strain>
    </source>
</reference>
<name>A0ABX9AP32_9ENTR</name>
<dbReference type="Proteomes" id="UP000825886">
    <property type="component" value="Chromosome"/>
</dbReference>
<protein>
    <recommendedName>
        <fullName evidence="3">Flagellar assembly protein FliH/Type III secretion system HrpE domain-containing protein</fullName>
    </recommendedName>
</protein>
<sequence>MRTVSLAELPEECRDSVLITARNRKQQSRSHNAIEHTLHRCHEIHDEQKRAADEIKKQKEKEGFSTGFKLFFTTILSMLNDVETLQQQRWTEQRHHLQKAMIQTLHDPGIVEYLVAQLNAHCRHSDAMTLILPEGVAVPDISPHLTCLTTHENHITLQCGSHALRFPAETLCQQWMAQADNDTQSLTQQLNGLTQATLQEIIETLEQAISPTPYTAKDKD</sequence>